<gene>
    <name evidence="2" type="ORF">EVAR_92330_1</name>
</gene>
<dbReference type="Proteomes" id="UP000299102">
    <property type="component" value="Unassembled WGS sequence"/>
</dbReference>
<keyword evidence="3" id="KW-1185">Reference proteome</keyword>
<proteinExistence type="predicted"/>
<evidence type="ECO:0000313" key="2">
    <source>
        <dbReference type="EMBL" id="GBP14330.1"/>
    </source>
</evidence>
<dbReference type="EMBL" id="BGZK01000063">
    <property type="protein sequence ID" value="GBP14330.1"/>
    <property type="molecule type" value="Genomic_DNA"/>
</dbReference>
<evidence type="ECO:0000256" key="1">
    <source>
        <dbReference type="SAM" id="MobiDB-lite"/>
    </source>
</evidence>
<organism evidence="2 3">
    <name type="scientific">Eumeta variegata</name>
    <name type="common">Bagworm moth</name>
    <name type="synonym">Eumeta japonica</name>
    <dbReference type="NCBI Taxonomy" id="151549"/>
    <lineage>
        <taxon>Eukaryota</taxon>
        <taxon>Metazoa</taxon>
        <taxon>Ecdysozoa</taxon>
        <taxon>Arthropoda</taxon>
        <taxon>Hexapoda</taxon>
        <taxon>Insecta</taxon>
        <taxon>Pterygota</taxon>
        <taxon>Neoptera</taxon>
        <taxon>Endopterygota</taxon>
        <taxon>Lepidoptera</taxon>
        <taxon>Glossata</taxon>
        <taxon>Ditrysia</taxon>
        <taxon>Tineoidea</taxon>
        <taxon>Psychidae</taxon>
        <taxon>Oiketicinae</taxon>
        <taxon>Eumeta</taxon>
    </lineage>
</organism>
<comment type="caution">
    <text evidence="2">The sequence shown here is derived from an EMBL/GenBank/DDBJ whole genome shotgun (WGS) entry which is preliminary data.</text>
</comment>
<sequence length="118" mass="12945">MDAVLGTVVYAPGAAGSNGELGFKAAQIPCIIITFSNFTVPAAVSVSRSGKRHRPAITIRNTASRSATTPPPKNKGARRRLNQRDRRQRAQLAAHKPASLRRPSEMTAFNFFNYHRRS</sequence>
<dbReference type="AlphaFoldDB" id="A0A4C1TL48"/>
<feature type="compositionally biased region" description="Polar residues" evidence="1">
    <location>
        <begin position="59"/>
        <end position="68"/>
    </location>
</feature>
<feature type="region of interest" description="Disordered" evidence="1">
    <location>
        <begin position="46"/>
        <end position="102"/>
    </location>
</feature>
<evidence type="ECO:0000313" key="3">
    <source>
        <dbReference type="Proteomes" id="UP000299102"/>
    </source>
</evidence>
<accession>A0A4C1TL48</accession>
<name>A0A4C1TL48_EUMVA</name>
<protein>
    <submittedName>
        <fullName evidence="2">Uncharacterized protein</fullName>
    </submittedName>
</protein>
<reference evidence="2 3" key="1">
    <citation type="journal article" date="2019" name="Commun. Biol.">
        <title>The bagworm genome reveals a unique fibroin gene that provides high tensile strength.</title>
        <authorList>
            <person name="Kono N."/>
            <person name="Nakamura H."/>
            <person name="Ohtoshi R."/>
            <person name="Tomita M."/>
            <person name="Numata K."/>
            <person name="Arakawa K."/>
        </authorList>
    </citation>
    <scope>NUCLEOTIDE SEQUENCE [LARGE SCALE GENOMIC DNA]</scope>
</reference>
<feature type="compositionally biased region" description="Basic residues" evidence="1">
    <location>
        <begin position="75"/>
        <end position="89"/>
    </location>
</feature>